<accession>A0A6M0P4F2</accession>
<feature type="transmembrane region" description="Helical" evidence="6">
    <location>
        <begin position="412"/>
        <end position="436"/>
    </location>
</feature>
<comment type="subcellular location">
    <subcellularLocation>
        <location evidence="1">Cell membrane</location>
        <topology evidence="1">Multi-pass membrane protein</topology>
    </subcellularLocation>
</comment>
<evidence type="ECO:0000259" key="7">
    <source>
        <dbReference type="PROSITE" id="PS50850"/>
    </source>
</evidence>
<evidence type="ECO:0000313" key="8">
    <source>
        <dbReference type="EMBL" id="NEY19343.1"/>
    </source>
</evidence>
<dbReference type="Gene3D" id="1.20.1250.20">
    <property type="entry name" value="MFS general substrate transporter like domains"/>
    <property type="match status" value="1"/>
</dbReference>
<evidence type="ECO:0000256" key="5">
    <source>
        <dbReference type="ARBA" id="ARBA00023136"/>
    </source>
</evidence>
<reference evidence="8 9" key="1">
    <citation type="submission" date="2020-02" db="EMBL/GenBank/DDBJ databases">
        <authorList>
            <person name="Feng H."/>
        </authorList>
    </citation>
    <scope>NUCLEOTIDE SEQUENCE [LARGE SCALE GENOMIC DNA]</scope>
    <source>
        <strain evidence="8 9">Gsoil 114</strain>
    </source>
</reference>
<feature type="transmembrane region" description="Helical" evidence="6">
    <location>
        <begin position="301"/>
        <end position="320"/>
    </location>
</feature>
<feature type="transmembrane region" description="Helical" evidence="6">
    <location>
        <begin position="385"/>
        <end position="406"/>
    </location>
</feature>
<protein>
    <submittedName>
        <fullName evidence="8">MFS transporter</fullName>
    </submittedName>
</protein>
<feature type="transmembrane region" description="Helical" evidence="6">
    <location>
        <begin position="264"/>
        <end position="289"/>
    </location>
</feature>
<organism evidence="8 9">
    <name type="scientific">Heyndrickxia ginsengihumi</name>
    <dbReference type="NCBI Taxonomy" id="363870"/>
    <lineage>
        <taxon>Bacteria</taxon>
        <taxon>Bacillati</taxon>
        <taxon>Bacillota</taxon>
        <taxon>Bacilli</taxon>
        <taxon>Bacillales</taxon>
        <taxon>Bacillaceae</taxon>
        <taxon>Heyndrickxia</taxon>
    </lineage>
</organism>
<reference evidence="8 9" key="2">
    <citation type="submission" date="2020-03" db="EMBL/GenBank/DDBJ databases">
        <title>Bacillus aquiflavi sp. nov., isolated from yellow water of strong flavor Chinese baijiu in Yibin region of China.</title>
        <authorList>
            <person name="Xie J."/>
        </authorList>
    </citation>
    <scope>NUCLEOTIDE SEQUENCE [LARGE SCALE GENOMIC DNA]</scope>
    <source>
        <strain evidence="8 9">Gsoil 114</strain>
    </source>
</reference>
<dbReference type="GO" id="GO:0022857">
    <property type="term" value="F:transmembrane transporter activity"/>
    <property type="evidence" value="ECO:0007669"/>
    <property type="project" value="InterPro"/>
</dbReference>
<keyword evidence="9" id="KW-1185">Reference proteome</keyword>
<dbReference type="PANTHER" id="PTHR23511">
    <property type="entry name" value="SYNAPTIC VESICLE GLYCOPROTEIN 2"/>
    <property type="match status" value="1"/>
</dbReference>
<feature type="transmembrane region" description="Helical" evidence="6">
    <location>
        <begin position="352"/>
        <end position="373"/>
    </location>
</feature>
<comment type="caution">
    <text evidence="8">The sequence shown here is derived from an EMBL/GenBank/DDBJ whole genome shotgun (WGS) entry which is preliminary data.</text>
</comment>
<feature type="transmembrane region" description="Helical" evidence="6">
    <location>
        <begin position="87"/>
        <end position="105"/>
    </location>
</feature>
<gene>
    <name evidence="8" type="ORF">G4D61_05095</name>
</gene>
<name>A0A6M0P4F2_9BACI</name>
<dbReference type="InterPro" id="IPR020846">
    <property type="entry name" value="MFS_dom"/>
</dbReference>
<sequence>MEEVIGSRLDSLAIGSGHKKATILIGVGLFFEMYELFLSGVLSSVLGEKFHISEGIMPLLLGSSFLGMFVGAIFLSRVADRYGRKKAFLFNFAIYSFFTLLIAFSPNVECIILFRFLAGLGLGAQPALCDTYLSEIIPTDKRGKYIAWAYTLSFLAVPIEGFIARALVPLSPLGFEGWRWVFLIGAVGAIVVFFQMKNLPESPRWLASVGRFKEAESILAKLDTSSQVSVALESSAKDFMKTVQVAKPYSYAVVFQRKFVKRTVMLYILQIFQTVGYFGFGTLAPLVLAAKGYTITHSLEFVALSFIGYPLGSLFSVPLIERIDRKWLVCLSAFCMGLFGILFGIGNSSTTIILYGFLYTLFSNVFSNSFHVLQAEIFPTDIRASATGIAYSLSRIMSGLMPFMLLPVLQQYGATTVFVIVATAMIIVILDIAILAPKTTGRSLETLQ</sequence>
<dbReference type="PROSITE" id="PS50850">
    <property type="entry name" value="MFS"/>
    <property type="match status" value="1"/>
</dbReference>
<keyword evidence="4 6" id="KW-1133">Transmembrane helix</keyword>
<dbReference type="PROSITE" id="PS00217">
    <property type="entry name" value="SUGAR_TRANSPORT_2"/>
    <property type="match status" value="1"/>
</dbReference>
<feature type="transmembrane region" description="Helical" evidence="6">
    <location>
        <begin position="327"/>
        <end position="346"/>
    </location>
</feature>
<feature type="transmembrane region" description="Helical" evidence="6">
    <location>
        <begin position="177"/>
        <end position="194"/>
    </location>
</feature>
<evidence type="ECO:0000256" key="1">
    <source>
        <dbReference type="ARBA" id="ARBA00004651"/>
    </source>
</evidence>
<dbReference type="Proteomes" id="UP000476934">
    <property type="component" value="Unassembled WGS sequence"/>
</dbReference>
<dbReference type="EMBL" id="JAAIWK010000005">
    <property type="protein sequence ID" value="NEY19343.1"/>
    <property type="molecule type" value="Genomic_DNA"/>
</dbReference>
<proteinExistence type="predicted"/>
<evidence type="ECO:0000313" key="9">
    <source>
        <dbReference type="Proteomes" id="UP000476934"/>
    </source>
</evidence>
<dbReference type="Pfam" id="PF00083">
    <property type="entry name" value="Sugar_tr"/>
    <property type="match status" value="1"/>
</dbReference>
<evidence type="ECO:0000256" key="4">
    <source>
        <dbReference type="ARBA" id="ARBA00022989"/>
    </source>
</evidence>
<feature type="transmembrane region" description="Helical" evidence="6">
    <location>
        <begin position="111"/>
        <end position="133"/>
    </location>
</feature>
<feature type="transmembrane region" description="Helical" evidence="6">
    <location>
        <begin position="145"/>
        <end position="165"/>
    </location>
</feature>
<feature type="domain" description="Major facilitator superfamily (MFS) profile" evidence="7">
    <location>
        <begin position="21"/>
        <end position="440"/>
    </location>
</feature>
<dbReference type="InterPro" id="IPR005829">
    <property type="entry name" value="Sugar_transporter_CS"/>
</dbReference>
<feature type="transmembrane region" description="Helical" evidence="6">
    <location>
        <begin position="55"/>
        <end position="75"/>
    </location>
</feature>
<keyword evidence="5 6" id="KW-0472">Membrane</keyword>
<dbReference type="InterPro" id="IPR005828">
    <property type="entry name" value="MFS_sugar_transport-like"/>
</dbReference>
<dbReference type="SUPFAM" id="SSF103473">
    <property type="entry name" value="MFS general substrate transporter"/>
    <property type="match status" value="1"/>
</dbReference>
<keyword evidence="3 6" id="KW-0812">Transmembrane</keyword>
<evidence type="ECO:0000256" key="3">
    <source>
        <dbReference type="ARBA" id="ARBA00022692"/>
    </source>
</evidence>
<dbReference type="InterPro" id="IPR036259">
    <property type="entry name" value="MFS_trans_sf"/>
</dbReference>
<evidence type="ECO:0000256" key="2">
    <source>
        <dbReference type="ARBA" id="ARBA00022448"/>
    </source>
</evidence>
<dbReference type="GO" id="GO:0005886">
    <property type="term" value="C:plasma membrane"/>
    <property type="evidence" value="ECO:0007669"/>
    <property type="project" value="UniProtKB-SubCell"/>
</dbReference>
<dbReference type="AlphaFoldDB" id="A0A6M0P4F2"/>
<dbReference type="CDD" id="cd17316">
    <property type="entry name" value="MFS_SV2_like"/>
    <property type="match status" value="1"/>
</dbReference>
<feature type="transmembrane region" description="Helical" evidence="6">
    <location>
        <begin position="21"/>
        <end position="43"/>
    </location>
</feature>
<dbReference type="RefSeq" id="WP_163173368.1">
    <property type="nucleotide sequence ID" value="NZ_JAAIWK010000005.1"/>
</dbReference>
<keyword evidence="2" id="KW-0813">Transport</keyword>
<evidence type="ECO:0000256" key="6">
    <source>
        <dbReference type="SAM" id="Phobius"/>
    </source>
</evidence>